<evidence type="ECO:0000256" key="1">
    <source>
        <dbReference type="SAM" id="MobiDB-lite"/>
    </source>
</evidence>
<name>A0AAD8YHC2_9STRA</name>
<comment type="caution">
    <text evidence="2">The sequence shown here is derived from an EMBL/GenBank/DDBJ whole genome shotgun (WGS) entry which is preliminary data.</text>
</comment>
<feature type="compositionally biased region" description="Basic residues" evidence="1">
    <location>
        <begin position="258"/>
        <end position="267"/>
    </location>
</feature>
<dbReference type="Proteomes" id="UP001224775">
    <property type="component" value="Unassembled WGS sequence"/>
</dbReference>
<evidence type="ECO:0000313" key="3">
    <source>
        <dbReference type="Proteomes" id="UP001224775"/>
    </source>
</evidence>
<feature type="region of interest" description="Disordered" evidence="1">
    <location>
        <begin position="28"/>
        <end position="51"/>
    </location>
</feature>
<dbReference type="AlphaFoldDB" id="A0AAD8YHC2"/>
<feature type="compositionally biased region" description="Basic residues" evidence="1">
    <location>
        <begin position="286"/>
        <end position="295"/>
    </location>
</feature>
<dbReference type="EMBL" id="JATAAI010000006">
    <property type="protein sequence ID" value="KAK1745312.1"/>
    <property type="molecule type" value="Genomic_DNA"/>
</dbReference>
<feature type="compositionally biased region" description="Low complexity" evidence="1">
    <location>
        <begin position="268"/>
        <end position="279"/>
    </location>
</feature>
<proteinExistence type="predicted"/>
<feature type="region of interest" description="Disordered" evidence="1">
    <location>
        <begin position="231"/>
        <end position="295"/>
    </location>
</feature>
<sequence length="295" mass="31706">MGHLSFFTAAYVGGGATASTFGGEDTSAMSSLVARPQQERQQQRRRRPVINSASSKAVSSIFVAALLLCMLAFAAAQDEPKCNCSPVGYTFELKLDAYTCPDPENSITPDDAVAYFGPGVKAYTCNPGSPIPVTITQAQFIVSDETNNPVLTQTKDSLELTDGETLTFTSVTTNPPLVGFILLKLVGEDINGVKIESRWTIQFTNECGVLSLEDGTEFSLVIFRDLERPSKTLCPREDPPPPPDGSYSYLRAFSKAGKGSKHTRHSSSKSGKNLNSKYDGYGGKSSKSKSGKSKD</sequence>
<organism evidence="2 3">
    <name type="scientific">Skeletonema marinoi</name>
    <dbReference type="NCBI Taxonomy" id="267567"/>
    <lineage>
        <taxon>Eukaryota</taxon>
        <taxon>Sar</taxon>
        <taxon>Stramenopiles</taxon>
        <taxon>Ochrophyta</taxon>
        <taxon>Bacillariophyta</taxon>
        <taxon>Coscinodiscophyceae</taxon>
        <taxon>Thalassiosirophycidae</taxon>
        <taxon>Thalassiosirales</taxon>
        <taxon>Skeletonemataceae</taxon>
        <taxon>Skeletonema</taxon>
        <taxon>Skeletonema marinoi-dohrnii complex</taxon>
    </lineage>
</organism>
<reference evidence="2" key="1">
    <citation type="submission" date="2023-06" db="EMBL/GenBank/DDBJ databases">
        <title>Survivors Of The Sea: Transcriptome response of Skeletonema marinoi to long-term dormancy.</title>
        <authorList>
            <person name="Pinder M.I.M."/>
            <person name="Kourtchenko O."/>
            <person name="Robertson E.K."/>
            <person name="Larsson T."/>
            <person name="Maumus F."/>
            <person name="Osuna-Cruz C.M."/>
            <person name="Vancaester E."/>
            <person name="Stenow R."/>
            <person name="Vandepoele K."/>
            <person name="Ploug H."/>
            <person name="Bruchert V."/>
            <person name="Godhe A."/>
            <person name="Topel M."/>
        </authorList>
    </citation>
    <scope>NUCLEOTIDE SEQUENCE</scope>
    <source>
        <strain evidence="2">R05AC</strain>
    </source>
</reference>
<protein>
    <submittedName>
        <fullName evidence="2">Uncharacterized protein</fullName>
    </submittedName>
</protein>
<gene>
    <name evidence="2" type="ORF">QTG54_004603</name>
</gene>
<evidence type="ECO:0000313" key="2">
    <source>
        <dbReference type="EMBL" id="KAK1745312.1"/>
    </source>
</evidence>
<accession>A0AAD8YHC2</accession>
<keyword evidence="3" id="KW-1185">Reference proteome</keyword>